<organism evidence="1 2">
    <name type="scientific">Artomyces pyxidatus</name>
    <dbReference type="NCBI Taxonomy" id="48021"/>
    <lineage>
        <taxon>Eukaryota</taxon>
        <taxon>Fungi</taxon>
        <taxon>Dikarya</taxon>
        <taxon>Basidiomycota</taxon>
        <taxon>Agaricomycotina</taxon>
        <taxon>Agaricomycetes</taxon>
        <taxon>Russulales</taxon>
        <taxon>Auriscalpiaceae</taxon>
        <taxon>Artomyces</taxon>
    </lineage>
</organism>
<name>A0ACB8SGT6_9AGAM</name>
<sequence>MLGTRSTHSCRSPCRMLGHLVPRSGTRRPFTVHTAHAHTMITAVTAHSTPGSPRPHNAHMILVLALCDRYHWGWARGSTAARNAGYAQRCGGDRARRIVGAKGLWAVVWPRVPIDPRRRSMPVPQRTVLRAHGDRADGCCTHTWLVAGESPAGARPISRCALQIRGAHIGDPGSGTRGAAQAENCPGPQQGHRDRAALIRSYQYVMCIRRGHPDARRGLRDQEAWARSRGGLRQCDDPGEARLECVETRRAGDAERAPARVRAGPSARGGEDADWMRGPSRFARTFVTADARSLPLRARASSVPRWLYRKPMRGSEAKRKHSRWPGRVGRARGPRSGCTEARARAIGAWRGGARHDSISARRDISVRADGRIVMGGRASAPCARCGITGGVG</sequence>
<evidence type="ECO:0000313" key="2">
    <source>
        <dbReference type="Proteomes" id="UP000814140"/>
    </source>
</evidence>
<protein>
    <submittedName>
        <fullName evidence="1">Uncharacterized protein</fullName>
    </submittedName>
</protein>
<dbReference type="EMBL" id="MU277286">
    <property type="protein sequence ID" value="KAI0055589.1"/>
    <property type="molecule type" value="Genomic_DNA"/>
</dbReference>
<dbReference type="Proteomes" id="UP000814140">
    <property type="component" value="Unassembled WGS sequence"/>
</dbReference>
<gene>
    <name evidence="1" type="ORF">BV25DRAFT_165495</name>
</gene>
<proteinExistence type="predicted"/>
<evidence type="ECO:0000313" key="1">
    <source>
        <dbReference type="EMBL" id="KAI0055589.1"/>
    </source>
</evidence>
<comment type="caution">
    <text evidence="1">The sequence shown here is derived from an EMBL/GenBank/DDBJ whole genome shotgun (WGS) entry which is preliminary data.</text>
</comment>
<reference evidence="1" key="1">
    <citation type="submission" date="2021-03" db="EMBL/GenBank/DDBJ databases">
        <authorList>
            <consortium name="DOE Joint Genome Institute"/>
            <person name="Ahrendt S."/>
            <person name="Looney B.P."/>
            <person name="Miyauchi S."/>
            <person name="Morin E."/>
            <person name="Drula E."/>
            <person name="Courty P.E."/>
            <person name="Chicoki N."/>
            <person name="Fauchery L."/>
            <person name="Kohler A."/>
            <person name="Kuo A."/>
            <person name="Labutti K."/>
            <person name="Pangilinan J."/>
            <person name="Lipzen A."/>
            <person name="Riley R."/>
            <person name="Andreopoulos W."/>
            <person name="He G."/>
            <person name="Johnson J."/>
            <person name="Barry K.W."/>
            <person name="Grigoriev I.V."/>
            <person name="Nagy L."/>
            <person name="Hibbett D."/>
            <person name="Henrissat B."/>
            <person name="Matheny P.B."/>
            <person name="Labbe J."/>
            <person name="Martin F."/>
        </authorList>
    </citation>
    <scope>NUCLEOTIDE SEQUENCE</scope>
    <source>
        <strain evidence="1">HHB10654</strain>
    </source>
</reference>
<accession>A0ACB8SGT6</accession>
<reference evidence="1" key="2">
    <citation type="journal article" date="2022" name="New Phytol.">
        <title>Evolutionary transition to the ectomycorrhizal habit in the genomes of a hyperdiverse lineage of mushroom-forming fungi.</title>
        <authorList>
            <person name="Looney B."/>
            <person name="Miyauchi S."/>
            <person name="Morin E."/>
            <person name="Drula E."/>
            <person name="Courty P.E."/>
            <person name="Kohler A."/>
            <person name="Kuo A."/>
            <person name="LaButti K."/>
            <person name="Pangilinan J."/>
            <person name="Lipzen A."/>
            <person name="Riley R."/>
            <person name="Andreopoulos W."/>
            <person name="He G."/>
            <person name="Johnson J."/>
            <person name="Nolan M."/>
            <person name="Tritt A."/>
            <person name="Barry K.W."/>
            <person name="Grigoriev I.V."/>
            <person name="Nagy L.G."/>
            <person name="Hibbett D."/>
            <person name="Henrissat B."/>
            <person name="Matheny P.B."/>
            <person name="Labbe J."/>
            <person name="Martin F.M."/>
        </authorList>
    </citation>
    <scope>NUCLEOTIDE SEQUENCE</scope>
    <source>
        <strain evidence="1">HHB10654</strain>
    </source>
</reference>
<keyword evidence="2" id="KW-1185">Reference proteome</keyword>